<dbReference type="InterPro" id="IPR001360">
    <property type="entry name" value="Glyco_hydro_1"/>
</dbReference>
<sequence length="466" mass="53499">MSKSSFPDNFLWGASTSAFQVEGGYLEDGKGLSSVDVRKVPKGITDTKIASDHYHKYKEDVALMAELGLKAYRFSISWSRIYPDASGKVNKAGLKFYDNLINELIAHNIEPVVTIYHFDVPDALTKEFGAWANRKCIDYYVKYAETLFKHFGDRVKTWVTINEQLMDMYNPDFSGTRGVKTDNELKLSYQISYNMSIAEKKAIKLCHEIIPDAKIGPVCCFQLAYPKTSLPEDSVAAINAEQLLSYMLLDICVKGEYPKYVWNYLVERNIQPEILEGDKEILKSSKPDFIGCNYYFSICVKAPGKEKNENLPPFFKSDAFEVVDNDNLKTSEWMVFGTDPVGLRLTLRKIYDRYNLPILITENGYAESDVLEEGDVINDDYRINYIKSHLMQCKKAIDEGVDLMGYCPWSFIDVLSGRQGFSKRYGLVYVDRTDDDLKNLRRIKKKSFYWYNSVIKTNGMSIYNPR</sequence>
<dbReference type="PROSITE" id="PS00653">
    <property type="entry name" value="GLYCOSYL_HYDROL_F1_2"/>
    <property type="match status" value="1"/>
</dbReference>
<dbReference type="GO" id="GO:0016052">
    <property type="term" value="P:carbohydrate catabolic process"/>
    <property type="evidence" value="ECO:0007669"/>
    <property type="project" value="TreeGrafter"/>
</dbReference>
<dbReference type="PRINTS" id="PR00131">
    <property type="entry name" value="GLHYDRLASE1"/>
</dbReference>
<reference evidence="5 6" key="1">
    <citation type="submission" date="2017-10" db="EMBL/GenBank/DDBJ databases">
        <title>Effective Description of Clostridium neonatale sp. nov. linked to necrotizing enterocolitis in neonates and a clarification of species assignable to the genus Clostridium (Prazmowski 1880) emend. Lawson and Rainey 2016.</title>
        <authorList>
            <person name="Bernard K."/>
            <person name="Burdz T."/>
            <person name="Wiebe D."/>
            <person name="Balcewich B."/>
            <person name="Alfa M."/>
            <person name="Bernier A.-M."/>
        </authorList>
    </citation>
    <scope>NUCLEOTIDE SEQUENCE [LARGE SCALE GENOMIC DNA]</scope>
    <source>
        <strain evidence="5 6">LCDC99A005</strain>
    </source>
</reference>
<dbReference type="AlphaFoldDB" id="A0A2A7MJS6"/>
<dbReference type="GO" id="GO:0008422">
    <property type="term" value="F:beta-glucosidase activity"/>
    <property type="evidence" value="ECO:0007669"/>
    <property type="project" value="TreeGrafter"/>
</dbReference>
<keyword evidence="2 5" id="KW-0378">Hydrolase</keyword>
<dbReference type="GO" id="GO:0005829">
    <property type="term" value="C:cytosol"/>
    <property type="evidence" value="ECO:0007669"/>
    <property type="project" value="TreeGrafter"/>
</dbReference>
<keyword evidence="6" id="KW-1185">Reference proteome</keyword>
<dbReference type="OrthoDB" id="2339329at2"/>
<evidence type="ECO:0000256" key="3">
    <source>
        <dbReference type="ARBA" id="ARBA00023295"/>
    </source>
</evidence>
<name>A0A2A7MJS6_9CLOT</name>
<dbReference type="EMBL" id="PDCJ01000001">
    <property type="protein sequence ID" value="PEG31591.1"/>
    <property type="molecule type" value="Genomic_DNA"/>
</dbReference>
<evidence type="ECO:0000256" key="2">
    <source>
        <dbReference type="ARBA" id="ARBA00022801"/>
    </source>
</evidence>
<dbReference type="PANTHER" id="PTHR10353">
    <property type="entry name" value="GLYCOSYL HYDROLASE"/>
    <property type="match status" value="1"/>
</dbReference>
<dbReference type="SUPFAM" id="SSF51445">
    <property type="entry name" value="(Trans)glycosidases"/>
    <property type="match status" value="1"/>
</dbReference>
<evidence type="ECO:0000256" key="1">
    <source>
        <dbReference type="ARBA" id="ARBA00010838"/>
    </source>
</evidence>
<dbReference type="InterPro" id="IPR033132">
    <property type="entry name" value="GH_1_N_CS"/>
</dbReference>
<gene>
    <name evidence="5" type="ORF">CQ394_07775</name>
</gene>
<protein>
    <submittedName>
        <fullName evidence="5">Glycoside hydrolase family 1 protein</fullName>
    </submittedName>
</protein>
<dbReference type="PANTHER" id="PTHR10353:SF136">
    <property type="entry name" value="ARYL-PHOSPHO-BETA-D-GLUCOSIDASE BGLC"/>
    <property type="match status" value="1"/>
</dbReference>
<evidence type="ECO:0000313" key="6">
    <source>
        <dbReference type="Proteomes" id="UP000220840"/>
    </source>
</evidence>
<dbReference type="STRING" id="137838.GCA_001458595_03026"/>
<dbReference type="RefSeq" id="WP_058295746.1">
    <property type="nucleotide sequence ID" value="NZ_CAMRXG010000060.1"/>
</dbReference>
<keyword evidence="3" id="KW-0326">Glycosidase</keyword>
<dbReference type="InterPro" id="IPR017853">
    <property type="entry name" value="GH"/>
</dbReference>
<dbReference type="Gene3D" id="3.20.20.80">
    <property type="entry name" value="Glycosidases"/>
    <property type="match status" value="1"/>
</dbReference>
<dbReference type="Proteomes" id="UP000220840">
    <property type="component" value="Unassembled WGS sequence"/>
</dbReference>
<evidence type="ECO:0000256" key="4">
    <source>
        <dbReference type="RuleBase" id="RU003690"/>
    </source>
</evidence>
<comment type="similarity">
    <text evidence="1 4">Belongs to the glycosyl hydrolase 1 family.</text>
</comment>
<accession>A0A2A7MJS6</accession>
<organism evidence="5 6">
    <name type="scientific">Clostridium neonatale</name>
    <dbReference type="NCBI Taxonomy" id="137838"/>
    <lineage>
        <taxon>Bacteria</taxon>
        <taxon>Bacillati</taxon>
        <taxon>Bacillota</taxon>
        <taxon>Clostridia</taxon>
        <taxon>Eubacteriales</taxon>
        <taxon>Clostridiaceae</taxon>
        <taxon>Clostridium</taxon>
    </lineage>
</organism>
<dbReference type="Pfam" id="PF00232">
    <property type="entry name" value="Glyco_hydro_1"/>
    <property type="match status" value="1"/>
</dbReference>
<dbReference type="FunFam" id="3.20.20.80:FF:000004">
    <property type="entry name" value="Beta-glucosidase 6-phospho-beta-glucosidase"/>
    <property type="match status" value="1"/>
</dbReference>
<evidence type="ECO:0000313" key="5">
    <source>
        <dbReference type="EMBL" id="PEG31591.1"/>
    </source>
</evidence>
<comment type="caution">
    <text evidence="5">The sequence shown here is derived from an EMBL/GenBank/DDBJ whole genome shotgun (WGS) entry which is preliminary data.</text>
</comment>
<proteinExistence type="inferred from homology"/>